<keyword evidence="3" id="KW-0117">Actin capping</keyword>
<reference evidence="11 12" key="1">
    <citation type="journal article" date="2021" name="Nat. Plants">
        <title>The Taxus genome provides insights into paclitaxel biosynthesis.</title>
        <authorList>
            <person name="Xiong X."/>
            <person name="Gou J."/>
            <person name="Liao Q."/>
            <person name="Li Y."/>
            <person name="Zhou Q."/>
            <person name="Bi G."/>
            <person name="Li C."/>
            <person name="Du R."/>
            <person name="Wang X."/>
            <person name="Sun T."/>
            <person name="Guo L."/>
            <person name="Liang H."/>
            <person name="Lu P."/>
            <person name="Wu Y."/>
            <person name="Zhang Z."/>
            <person name="Ro D.K."/>
            <person name="Shang Y."/>
            <person name="Huang S."/>
            <person name="Yan J."/>
        </authorList>
    </citation>
    <scope>NUCLEOTIDE SEQUENCE [LARGE SCALE GENOMIC DNA]</scope>
    <source>
        <strain evidence="11">Ta-2019</strain>
    </source>
</reference>
<dbReference type="FunFam" id="3.40.20.10:FF:000028">
    <property type="entry name" value="Villin-like 1"/>
    <property type="match status" value="1"/>
</dbReference>
<comment type="similarity">
    <text evidence="2">Belongs to the villin/gelsolin family.</text>
</comment>
<dbReference type="EMBL" id="JAHRHJ020000005">
    <property type="protein sequence ID" value="KAH9314436.1"/>
    <property type="molecule type" value="Genomic_DNA"/>
</dbReference>
<dbReference type="CDD" id="cd11289">
    <property type="entry name" value="gelsolin_S2_like"/>
    <property type="match status" value="1"/>
</dbReference>
<evidence type="ECO:0000256" key="8">
    <source>
        <dbReference type="ARBA" id="ARBA00023212"/>
    </source>
</evidence>
<feature type="region of interest" description="Disordered" evidence="9">
    <location>
        <begin position="895"/>
        <end position="931"/>
    </location>
</feature>
<evidence type="ECO:0000256" key="4">
    <source>
        <dbReference type="ARBA" id="ARBA00022490"/>
    </source>
</evidence>
<sequence>MIWLQQLLEELGHKQEEGKLHSDSQSVIHLAKNSAFHSRMKHIELRYHFIKTTLEEDKLKLEKIHTSQNPIDMMTKVVTREKLKLCSALGRLLPKKARSRVRFPCGAQDFIFIDDRALQLKVISSAVSKGKRGSDSIRKPRTGTPKSRSKMAVSMRDVDAAFQSAGQKAGLEIWRIENFKPVAIPTSSYGKFRSGDSYIILKTSALKSGVFHYDIHYWLGKDTSQDEAGTAAIKTVELDAALGGRAVQHRECQGRETDKFLSYFKPCIIPEEGGIVSGFKHVEEKAYPIRLFACNGKHVVRVREMPYSRSSLNHDDIFILDTKSKIFQFNGSNSSIQERAKALEVVQYIKDTYHEGKCEVAAIEDGKFVADPETGEFWSFFGGFAPLAKRSINTNELQAEAVPAKLLCIQKGRAKPMETQSLTREMLDTNKCYLIDCGVEIYVWMGRSSTLEERKSASSAAEELIASQGESQKAHITRVVEGFETVMFKSNFDKWPQSTDTTLFEDGRGKVAAMLKCQGFNVKGLLKAAPVKEEHQPFIDCTGNLQVWRVDRNNKVSLPSSEQCKFYSGDCYIVQYAYPGEEKEEYLLCTWIGRQSVPEDRAAAQLLVNKMVESFKGQPVQARIFEGKEPPQFFVLLQSFIVYKGGLSSAYKAYIMEKGIDDNTYKEDGLALFRVQGTGPDNMQALQVEPVATSLNSSYCYILQMGTTVFTWSGSLSKTQDHELVERMLDLIKSDVQSKPQKEGTESEAFWDALGGKKEYSSQKVAKDVSKDPHLFACSFSKGNLEVTEIFNFVQDDLMTEDMVILDCHSEIYVWVGQQVDSKSKEQALSIGQKYLEKDVLLERLSSETPIFVVMEGSEPSFFTRFFTWDSSKSNMHGNSFQRKLSVIKTGISPIAEKPKRRTPASYGGRVSVPDKGSQRSRSMSFSPDRVRVRGRSPAFNALASAFENPRNLSTPPPQGRKLYPKSVTPDSLSKTAAPRSQAIAALTSRFEPFKERKLLSDFTEVSSETPPKKLETNPVSPSRPNSVSLNGRNNSYSMSSRIEALTIKEDVKEDEPEDDEGLTTFPYERLKISSPDPVSDIDVTKRE</sequence>
<dbReference type="FunFam" id="3.40.20.10:FF:000039">
    <property type="entry name" value="Villin-4"/>
    <property type="match status" value="1"/>
</dbReference>
<dbReference type="PRINTS" id="PR00597">
    <property type="entry name" value="GELSOLIN"/>
</dbReference>
<feature type="region of interest" description="Disordered" evidence="9">
    <location>
        <begin position="130"/>
        <end position="150"/>
    </location>
</feature>
<keyword evidence="7" id="KW-0009">Actin-binding</keyword>
<feature type="region of interest" description="Disordered" evidence="9">
    <location>
        <begin position="1002"/>
        <end position="1088"/>
    </location>
</feature>
<dbReference type="GO" id="GO:0051014">
    <property type="term" value="P:actin filament severing"/>
    <property type="evidence" value="ECO:0007669"/>
    <property type="project" value="UniProtKB-ARBA"/>
</dbReference>
<dbReference type="Pfam" id="PF00626">
    <property type="entry name" value="Gelsolin"/>
    <property type="match status" value="5"/>
</dbReference>
<dbReference type="GO" id="GO:0051015">
    <property type="term" value="F:actin filament binding"/>
    <property type="evidence" value="ECO:0007669"/>
    <property type="project" value="InterPro"/>
</dbReference>
<dbReference type="GO" id="GO:0007015">
    <property type="term" value="P:actin filament organization"/>
    <property type="evidence" value="ECO:0007669"/>
    <property type="project" value="UniProtKB-ARBA"/>
</dbReference>
<evidence type="ECO:0000256" key="3">
    <source>
        <dbReference type="ARBA" id="ARBA00022467"/>
    </source>
</evidence>
<feature type="non-terminal residue" evidence="11">
    <location>
        <position position="1"/>
    </location>
</feature>
<dbReference type="SUPFAM" id="SSF55753">
    <property type="entry name" value="Actin depolymerizing proteins"/>
    <property type="match status" value="5"/>
</dbReference>
<dbReference type="GO" id="GO:0005856">
    <property type="term" value="C:cytoskeleton"/>
    <property type="evidence" value="ECO:0007669"/>
    <property type="project" value="UniProtKB-SubCell"/>
</dbReference>
<evidence type="ECO:0000256" key="7">
    <source>
        <dbReference type="ARBA" id="ARBA00023203"/>
    </source>
</evidence>
<dbReference type="SUPFAM" id="SSF82754">
    <property type="entry name" value="C-terminal, gelsolin-like domain of Sec23/24"/>
    <property type="match status" value="1"/>
</dbReference>
<dbReference type="InterPro" id="IPR036180">
    <property type="entry name" value="Gelsolin-like_dom_sf"/>
</dbReference>
<feature type="compositionally biased region" description="Polar residues" evidence="9">
    <location>
        <begin position="1030"/>
        <end position="1041"/>
    </location>
</feature>
<feature type="domain" description="Gelsolin-like" evidence="10">
    <location>
        <begin position="179"/>
        <end position="261"/>
    </location>
</feature>
<dbReference type="CDD" id="cd11290">
    <property type="entry name" value="gelsolin_S1_like"/>
    <property type="match status" value="1"/>
</dbReference>
<dbReference type="PANTHER" id="PTHR11977:SF138">
    <property type="entry name" value="VILLIN-4"/>
    <property type="match status" value="1"/>
</dbReference>
<dbReference type="PANTHER" id="PTHR11977">
    <property type="entry name" value="VILLIN"/>
    <property type="match status" value="1"/>
</dbReference>
<dbReference type="SMART" id="SM00262">
    <property type="entry name" value="GEL"/>
    <property type="match status" value="6"/>
</dbReference>
<feature type="domain" description="Gelsolin-like" evidence="10">
    <location>
        <begin position="792"/>
        <end position="861"/>
    </location>
</feature>
<dbReference type="FunFam" id="3.40.20.10:FF:000002">
    <property type="entry name" value="Gelsolin"/>
    <property type="match status" value="1"/>
</dbReference>
<feature type="domain" description="Gelsolin-like" evidence="10">
    <location>
        <begin position="556"/>
        <end position="633"/>
    </location>
</feature>
<comment type="subcellular location">
    <subcellularLocation>
        <location evidence="1">Cytoplasm</location>
        <location evidence="1">Cytoskeleton</location>
    </subcellularLocation>
</comment>
<dbReference type="CDD" id="cd11288">
    <property type="entry name" value="gelsolin_S5_like"/>
    <property type="match status" value="1"/>
</dbReference>
<evidence type="ECO:0000256" key="2">
    <source>
        <dbReference type="ARBA" id="ARBA00008418"/>
    </source>
</evidence>
<comment type="caution">
    <text evidence="11">The sequence shown here is derived from an EMBL/GenBank/DDBJ whole genome shotgun (WGS) entry which is preliminary data.</text>
</comment>
<gene>
    <name evidence="11" type="ORF">KI387_023063</name>
</gene>
<dbReference type="CDD" id="cd11293">
    <property type="entry name" value="gelsolin_S4_like"/>
    <property type="match status" value="1"/>
</dbReference>
<evidence type="ECO:0000313" key="11">
    <source>
        <dbReference type="EMBL" id="KAH9314436.1"/>
    </source>
</evidence>
<evidence type="ECO:0000256" key="6">
    <source>
        <dbReference type="ARBA" id="ARBA00022837"/>
    </source>
</evidence>
<dbReference type="InterPro" id="IPR029006">
    <property type="entry name" value="ADF-H/Gelsolin-like_dom_sf"/>
</dbReference>
<dbReference type="CDD" id="cd11292">
    <property type="entry name" value="gelsolin_S3_like"/>
    <property type="match status" value="1"/>
</dbReference>
<dbReference type="Proteomes" id="UP000824469">
    <property type="component" value="Unassembled WGS sequence"/>
</dbReference>
<dbReference type="GO" id="GO:0051693">
    <property type="term" value="P:actin filament capping"/>
    <property type="evidence" value="ECO:0007669"/>
    <property type="project" value="UniProtKB-KW"/>
</dbReference>
<accession>A0AA38L7N5</accession>
<dbReference type="AlphaFoldDB" id="A0AA38L7N5"/>
<proteinExistence type="inferred from homology"/>
<dbReference type="FunFam" id="3.40.20.10:FF:000033">
    <property type="entry name" value="Villin-4"/>
    <property type="match status" value="1"/>
</dbReference>
<keyword evidence="6" id="KW-0106">Calcium</keyword>
<dbReference type="CDD" id="cd11291">
    <property type="entry name" value="gelsolin_S6_like"/>
    <property type="match status" value="1"/>
</dbReference>
<dbReference type="InterPro" id="IPR007123">
    <property type="entry name" value="Gelsolin-like_dom"/>
</dbReference>
<dbReference type="InterPro" id="IPR007122">
    <property type="entry name" value="Villin/Gelsolin"/>
</dbReference>
<feature type="region of interest" description="Disordered" evidence="9">
    <location>
        <begin position="945"/>
        <end position="980"/>
    </location>
</feature>
<keyword evidence="4" id="KW-0963">Cytoplasm</keyword>
<name>A0AA38L7N5_TAXCH</name>
<feature type="domain" description="Gelsolin-like" evidence="10">
    <location>
        <begin position="299"/>
        <end position="366"/>
    </location>
</feature>
<feature type="domain" description="Gelsolin-like" evidence="10">
    <location>
        <begin position="416"/>
        <end position="488"/>
    </location>
</feature>
<feature type="compositionally biased region" description="Low complexity" evidence="9">
    <location>
        <begin position="1018"/>
        <end position="1029"/>
    </location>
</feature>
<keyword evidence="5" id="KW-0677">Repeat</keyword>
<dbReference type="CDD" id="cd09272">
    <property type="entry name" value="RNase_HI_RT_Ty1"/>
    <property type="match status" value="1"/>
</dbReference>
<protein>
    <recommendedName>
        <fullName evidence="10">Gelsolin-like domain-containing protein</fullName>
    </recommendedName>
</protein>
<evidence type="ECO:0000256" key="9">
    <source>
        <dbReference type="SAM" id="MobiDB-lite"/>
    </source>
</evidence>
<keyword evidence="12" id="KW-1185">Reference proteome</keyword>
<dbReference type="FunFam" id="3.40.20.10:FF:000038">
    <property type="entry name" value="Villin-like 1"/>
    <property type="match status" value="1"/>
</dbReference>
<evidence type="ECO:0000256" key="1">
    <source>
        <dbReference type="ARBA" id="ARBA00004245"/>
    </source>
</evidence>
<evidence type="ECO:0000313" key="12">
    <source>
        <dbReference type="Proteomes" id="UP000824469"/>
    </source>
</evidence>
<dbReference type="Gene3D" id="3.40.20.10">
    <property type="entry name" value="Severin"/>
    <property type="match status" value="6"/>
</dbReference>
<feature type="compositionally biased region" description="Acidic residues" evidence="9">
    <location>
        <begin position="1053"/>
        <end position="1062"/>
    </location>
</feature>
<dbReference type="OMA" id="EPASFWV"/>
<evidence type="ECO:0000259" key="10">
    <source>
        <dbReference type="Pfam" id="PF00626"/>
    </source>
</evidence>
<keyword evidence="8" id="KW-0206">Cytoskeleton</keyword>
<organism evidence="11 12">
    <name type="scientific">Taxus chinensis</name>
    <name type="common">Chinese yew</name>
    <name type="synonym">Taxus wallichiana var. chinensis</name>
    <dbReference type="NCBI Taxonomy" id="29808"/>
    <lineage>
        <taxon>Eukaryota</taxon>
        <taxon>Viridiplantae</taxon>
        <taxon>Streptophyta</taxon>
        <taxon>Embryophyta</taxon>
        <taxon>Tracheophyta</taxon>
        <taxon>Spermatophyta</taxon>
        <taxon>Pinopsida</taxon>
        <taxon>Pinidae</taxon>
        <taxon>Conifers II</taxon>
        <taxon>Cupressales</taxon>
        <taxon>Taxaceae</taxon>
        <taxon>Taxus</taxon>
    </lineage>
</organism>
<evidence type="ECO:0000256" key="5">
    <source>
        <dbReference type="ARBA" id="ARBA00022737"/>
    </source>
</evidence>
<dbReference type="FunFam" id="3.40.20.10:FF:000001">
    <property type="entry name" value="Gelsolin"/>
    <property type="match status" value="1"/>
</dbReference>